<protein>
    <recommendedName>
        <fullName evidence="13">Tetratricopeptide repeat protein</fullName>
    </recommendedName>
</protein>
<organism evidence="11 12">
    <name type="scientific">Necator americanus</name>
    <name type="common">Human hookworm</name>
    <dbReference type="NCBI Taxonomy" id="51031"/>
    <lineage>
        <taxon>Eukaryota</taxon>
        <taxon>Metazoa</taxon>
        <taxon>Ecdysozoa</taxon>
        <taxon>Nematoda</taxon>
        <taxon>Chromadorea</taxon>
        <taxon>Rhabditida</taxon>
        <taxon>Rhabditina</taxon>
        <taxon>Rhabditomorpha</taxon>
        <taxon>Strongyloidea</taxon>
        <taxon>Ancylostomatidae</taxon>
        <taxon>Bunostominae</taxon>
        <taxon>Necator</taxon>
    </lineage>
</organism>
<feature type="domain" description="IFT140 first beta-propeller" evidence="7">
    <location>
        <begin position="45"/>
        <end position="272"/>
    </location>
</feature>
<dbReference type="InterPro" id="IPR056168">
    <property type="entry name" value="TPR_IF140/IFT172/WDR19"/>
</dbReference>
<dbReference type="Pfam" id="PF23383">
    <property type="entry name" value="Beta-prop_IFT140_1st"/>
    <property type="match status" value="1"/>
</dbReference>
<dbReference type="InterPro" id="IPR056156">
    <property type="entry name" value="TPR_IF140_C"/>
</dbReference>
<evidence type="ECO:0000256" key="4">
    <source>
        <dbReference type="ARBA" id="ARBA00023069"/>
    </source>
</evidence>
<dbReference type="InterPro" id="IPR056154">
    <property type="entry name" value="Beta-prop_IFT140_1st"/>
</dbReference>
<evidence type="ECO:0000259" key="10">
    <source>
        <dbReference type="Pfam" id="PF24762"/>
    </source>
</evidence>
<keyword evidence="2" id="KW-0853">WD repeat</keyword>
<dbReference type="PANTHER" id="PTHR15722:SF7">
    <property type="entry name" value="INTRAFLAGELLAR TRANSPORT PROTEIN 140 HOMOLOG"/>
    <property type="match status" value="1"/>
</dbReference>
<evidence type="ECO:0000259" key="8">
    <source>
        <dbReference type="Pfam" id="PF23385"/>
    </source>
</evidence>
<proteinExistence type="predicted"/>
<sequence>MGRGSGATTVMRKKDVALEKGTTTARAFHRSPLPEKPLGNDDQSPLAAMNRTITMEKYKAAAHSKNWQLETSSAIFSFVVGCEGGALHLIEQSGSGLKLHQLDYRIEFVAHFHQKGLLIALASDMMLYHFNISPETTANEKLRVKLNGKAGSTVVVLREKLLLICHQERDLRVWDLESDENGTISLQSAKGFDGDDVILCMDYSKQKGMISAGTRKGKVANWKYRAGESTVENSWRLQNGNQVGEKITSIEWCSTHSALAVNAGNELTILQEGNNITCLRNKIAAIQSGPSSFTLINVFSSVSQELKLTFEVVGINVQEKQLVVWSLDTVATFDVQSSLATIQSSIFSCSAQDILIHQHTLYCIERDKINVRTLQKEPQKGTVRQILSLPEMEGDPVQIHSNRDWLAVATAAGFIRIYSINSKEARQEYHSKYVVEALDEFHRFASVKVNISGNRIACTYYATPLKIGDRILVWDAAADLTAYFSLTLGMTDQQQYEAEAELASSDGRPVTAAARKIEREQSRFRLPYHEPGSIFWDETDDRFLVCQAQASPQYMIDDMILTMFVTSDHGIHLQDLARKSAASDVLIGVCVPHMYFTKKMDFEDEEVKGEKSIGRFLIARSLREFSGVENCADDATRRGMMDFCYYLSIGQMDDAFKAIRFIKSESVWEHMASMSVKTRRLDVAAVCLGNMKNVRGARALRKAQEAGEDELMQCAALAVELGMLEDAEAMYVSAGRYDMVNKIHQAQNSWNQAFDVASRHDRIHLRNTHYNYAKYLERAGALEPAIENFEKSETHHFEVPRMFADSPKILESYVRRKREPQLQAWWGRYLESIGELDGAAAFYTAAKDVLSLVRIKCAQNKLEEASNIALESNHRAACYHLARIFEAEGNFSKAADFYTKAHAYSSAIRIVKEHDMRDLLANLCLMAGGSEIVEAARYFEEIPGYTHQAVMLYHKAGMVGRALDLAFRAEQFSALDLVTKDLHSGCDPSVLKRAAEFFSINQNYEKAVELLCLAKDFQNAIELCRDRNVRLTDKVAELMTPTKETTPNETERKQLLESIAELGLHQGNYHFAAKKYTQAGDKLQAMRALIKSGDTQKITFFANTARNRNIYILAANYLQTTDWQGNAAVIRDIETFYSKAHSHLHLASFYKACAFMEVETFNDFSKAADALEHAQRTAERGLQEQQSHSEESTSTVNALKSLREEIVENLSQLAKFEKIKEAYAVDENDAVLQLQHLVENASEDSIIRPSHIYSLLIAHYAGKENYRSAYRCVTQLQKLQKNLDLSTIISPDLLNKICDELGVPRVISRESEEIDSDIEEVQGVEYSHAMKKRESLF</sequence>
<dbReference type="Pfam" id="PF24762">
    <property type="entry name" value="TPR_IF140-IFT172"/>
    <property type="match status" value="1"/>
</dbReference>
<evidence type="ECO:0000256" key="3">
    <source>
        <dbReference type="ARBA" id="ARBA00022737"/>
    </source>
</evidence>
<dbReference type="Pfam" id="PF24760">
    <property type="entry name" value="TPR_IF140_C"/>
    <property type="match status" value="1"/>
</dbReference>
<feature type="region of interest" description="Disordered" evidence="6">
    <location>
        <begin position="20"/>
        <end position="45"/>
    </location>
</feature>
<feature type="compositionally biased region" description="Basic and acidic residues" evidence="6">
    <location>
        <begin position="1175"/>
        <end position="1191"/>
    </location>
</feature>
<dbReference type="Pfam" id="PF23385">
    <property type="entry name" value="Beta-prop_IFT140_2nd"/>
    <property type="match status" value="1"/>
</dbReference>
<reference evidence="11 12" key="1">
    <citation type="submission" date="2023-08" db="EMBL/GenBank/DDBJ databases">
        <title>A Necator americanus chromosomal reference genome.</title>
        <authorList>
            <person name="Ilik V."/>
            <person name="Petrzelkova K.J."/>
            <person name="Pardy F."/>
            <person name="Fuh T."/>
            <person name="Niatou-Singa F.S."/>
            <person name="Gouil Q."/>
            <person name="Baker L."/>
            <person name="Ritchie M.E."/>
            <person name="Jex A.R."/>
            <person name="Gazzola D."/>
            <person name="Li H."/>
            <person name="Toshio Fujiwara R."/>
            <person name="Zhan B."/>
            <person name="Aroian R.V."/>
            <person name="Pafco B."/>
            <person name="Schwarz E.M."/>
        </authorList>
    </citation>
    <scope>NUCLEOTIDE SEQUENCE [LARGE SCALE GENOMIC DNA]</scope>
    <source>
        <strain evidence="11 12">Aroian</strain>
        <tissue evidence="11">Whole animal</tissue>
    </source>
</reference>
<evidence type="ECO:0000256" key="1">
    <source>
        <dbReference type="ARBA" id="ARBA00004138"/>
    </source>
</evidence>
<dbReference type="Gene3D" id="1.25.40.470">
    <property type="match status" value="2"/>
</dbReference>
<feature type="domain" description="IFT140 second beta-propeller" evidence="8">
    <location>
        <begin position="282"/>
        <end position="599"/>
    </location>
</feature>
<evidence type="ECO:0000259" key="7">
    <source>
        <dbReference type="Pfam" id="PF23383"/>
    </source>
</evidence>
<keyword evidence="4" id="KW-0969">Cilium</keyword>
<evidence type="ECO:0000256" key="6">
    <source>
        <dbReference type="SAM" id="MobiDB-lite"/>
    </source>
</evidence>
<dbReference type="InterPro" id="IPR015943">
    <property type="entry name" value="WD40/YVTN_repeat-like_dom_sf"/>
</dbReference>
<evidence type="ECO:0000259" key="9">
    <source>
        <dbReference type="Pfam" id="PF24760"/>
    </source>
</evidence>
<keyword evidence="12" id="KW-1185">Reference proteome</keyword>
<dbReference type="InterPro" id="IPR036322">
    <property type="entry name" value="WD40_repeat_dom_sf"/>
</dbReference>
<dbReference type="EMBL" id="JAVFWL010000002">
    <property type="protein sequence ID" value="KAK6735117.1"/>
    <property type="molecule type" value="Genomic_DNA"/>
</dbReference>
<evidence type="ECO:0000256" key="5">
    <source>
        <dbReference type="ARBA" id="ARBA00023273"/>
    </source>
</evidence>
<dbReference type="Gene3D" id="2.130.10.10">
    <property type="entry name" value="YVTN repeat-like/Quinoprotein amine dehydrogenase"/>
    <property type="match status" value="1"/>
</dbReference>
<accession>A0ABR1CBM2</accession>
<comment type="subcellular location">
    <subcellularLocation>
        <location evidence="1">Cell projection</location>
        <location evidence="1">Cilium</location>
    </subcellularLocation>
</comment>
<name>A0ABR1CBM2_NECAM</name>
<evidence type="ECO:0008006" key="13">
    <source>
        <dbReference type="Google" id="ProtNLM"/>
    </source>
</evidence>
<keyword evidence="3" id="KW-0677">Repeat</keyword>
<feature type="domain" description="IF140 C-terminal TPR" evidence="9">
    <location>
        <begin position="1145"/>
        <end position="1277"/>
    </location>
</feature>
<comment type="caution">
    <text evidence="11">The sequence shown here is derived from an EMBL/GenBank/DDBJ whole genome shotgun (WGS) entry which is preliminary data.</text>
</comment>
<dbReference type="PANTHER" id="PTHR15722">
    <property type="entry name" value="IFT140/172-RELATED"/>
    <property type="match status" value="1"/>
</dbReference>
<feature type="domain" description="IF140/IFT172/WDR19 TPR" evidence="10">
    <location>
        <begin position="650"/>
        <end position="1136"/>
    </location>
</feature>
<dbReference type="InterPro" id="IPR056155">
    <property type="entry name" value="Beta-prop_IFT140_2nd"/>
</dbReference>
<gene>
    <name evidence="11" type="primary">Necator_chrII.g6150</name>
    <name evidence="11" type="ORF">RB195_018357</name>
</gene>
<evidence type="ECO:0000256" key="2">
    <source>
        <dbReference type="ARBA" id="ARBA00022574"/>
    </source>
</evidence>
<keyword evidence="5" id="KW-0966">Cell projection</keyword>
<evidence type="ECO:0000313" key="12">
    <source>
        <dbReference type="Proteomes" id="UP001303046"/>
    </source>
</evidence>
<feature type="region of interest" description="Disordered" evidence="6">
    <location>
        <begin position="1175"/>
        <end position="1195"/>
    </location>
</feature>
<evidence type="ECO:0000313" key="11">
    <source>
        <dbReference type="EMBL" id="KAK6735117.1"/>
    </source>
</evidence>
<dbReference type="Proteomes" id="UP001303046">
    <property type="component" value="Unassembled WGS sequence"/>
</dbReference>
<dbReference type="SUPFAM" id="SSF50978">
    <property type="entry name" value="WD40 repeat-like"/>
    <property type="match status" value="2"/>
</dbReference>